<dbReference type="UniPathway" id="UPA00113">
    <property type="reaction ID" value="UER00529"/>
</dbReference>
<sequence length="284" mass="31100">MSFGNATEFIAFLPPPGAALKAYNHHAPHDQQPGSIPATFREAMEIREEVFVKEQKCSLANEVDEDDPRSFHWVVYASVGTTSSPSPTIDPIPSGDARVDERRASESTASRVPVGTIRLVPPPHPAHSPSPSPDSTPSTAPADAKRADSKTPLPSNYTEPKEPYIKLGRLSTLAPYRGLGLSRLLFNAATTWASEHPAEIIPPKDPAEIEAMKLEGRKEPVAWEGLVLVHAQANVRGLWEKFGFVVDEKMGTWIEEGIEHVGLWKRIPVKGGTKNDRPVEDAWV</sequence>
<evidence type="ECO:0000313" key="2">
    <source>
        <dbReference type="EMBL" id="QDS77839.1"/>
    </source>
</evidence>
<organism evidence="2 3">
    <name type="scientific">Venturia effusa</name>
    <dbReference type="NCBI Taxonomy" id="50376"/>
    <lineage>
        <taxon>Eukaryota</taxon>
        <taxon>Fungi</taxon>
        <taxon>Dikarya</taxon>
        <taxon>Ascomycota</taxon>
        <taxon>Pezizomycotina</taxon>
        <taxon>Dothideomycetes</taxon>
        <taxon>Pleosporomycetidae</taxon>
        <taxon>Venturiales</taxon>
        <taxon>Venturiaceae</taxon>
        <taxon>Venturia</taxon>
    </lineage>
</organism>
<feature type="compositionally biased region" description="Pro residues" evidence="1">
    <location>
        <begin position="120"/>
        <end position="134"/>
    </location>
</feature>
<dbReference type="AlphaFoldDB" id="A0A517LQE0"/>
<evidence type="ECO:0000313" key="3">
    <source>
        <dbReference type="Proteomes" id="UP000316270"/>
    </source>
</evidence>
<protein>
    <submittedName>
        <fullName evidence="2">Uncharacterized protein</fullName>
    </submittedName>
</protein>
<feature type="region of interest" description="Disordered" evidence="1">
    <location>
        <begin position="82"/>
        <end position="161"/>
    </location>
</feature>
<dbReference type="OrthoDB" id="329272at2759"/>
<dbReference type="Proteomes" id="UP000316270">
    <property type="component" value="Chromosome 18"/>
</dbReference>
<gene>
    <name evidence="2" type="ORF">FKW77_006528</name>
</gene>
<feature type="compositionally biased region" description="Low complexity" evidence="1">
    <location>
        <begin position="82"/>
        <end position="96"/>
    </location>
</feature>
<name>A0A517LQE0_9PEZI</name>
<proteinExistence type="predicted"/>
<reference evidence="2 3" key="1">
    <citation type="submission" date="2019-07" db="EMBL/GenBank/DDBJ databases">
        <title>Finished genome of Venturia effusa.</title>
        <authorList>
            <person name="Young C.A."/>
            <person name="Cox M.P."/>
            <person name="Ganley A.R.D."/>
            <person name="David W.J."/>
        </authorList>
    </citation>
    <scope>NUCLEOTIDE SEQUENCE [LARGE SCALE GENOMIC DNA]</scope>
    <source>
        <strain evidence="3">albino</strain>
    </source>
</reference>
<dbReference type="SUPFAM" id="SSF55729">
    <property type="entry name" value="Acyl-CoA N-acyltransferases (Nat)"/>
    <property type="match status" value="1"/>
</dbReference>
<dbReference type="EMBL" id="CP042202">
    <property type="protein sequence ID" value="QDS77839.1"/>
    <property type="molecule type" value="Genomic_DNA"/>
</dbReference>
<evidence type="ECO:0000256" key="1">
    <source>
        <dbReference type="SAM" id="MobiDB-lite"/>
    </source>
</evidence>
<dbReference type="GO" id="GO:0006048">
    <property type="term" value="P:UDP-N-acetylglucosamine biosynthetic process"/>
    <property type="evidence" value="ECO:0007669"/>
    <property type="project" value="UniProtKB-UniPathway"/>
</dbReference>
<accession>A0A517LQE0</accession>
<keyword evidence="3" id="KW-1185">Reference proteome</keyword>
<dbReference type="InterPro" id="IPR016181">
    <property type="entry name" value="Acyl_CoA_acyltransferase"/>
</dbReference>
<dbReference type="Gene3D" id="3.40.630.30">
    <property type="match status" value="1"/>
</dbReference>